<organism evidence="2">
    <name type="scientific">Tanacetum cinerariifolium</name>
    <name type="common">Dalmatian daisy</name>
    <name type="synonym">Chrysanthemum cinerariifolium</name>
    <dbReference type="NCBI Taxonomy" id="118510"/>
    <lineage>
        <taxon>Eukaryota</taxon>
        <taxon>Viridiplantae</taxon>
        <taxon>Streptophyta</taxon>
        <taxon>Embryophyta</taxon>
        <taxon>Tracheophyta</taxon>
        <taxon>Spermatophyta</taxon>
        <taxon>Magnoliopsida</taxon>
        <taxon>eudicotyledons</taxon>
        <taxon>Gunneridae</taxon>
        <taxon>Pentapetalae</taxon>
        <taxon>asterids</taxon>
        <taxon>campanulids</taxon>
        <taxon>Asterales</taxon>
        <taxon>Asteraceae</taxon>
        <taxon>Asteroideae</taxon>
        <taxon>Anthemideae</taxon>
        <taxon>Anthemidinae</taxon>
        <taxon>Tanacetum</taxon>
    </lineage>
</organism>
<gene>
    <name evidence="2" type="ORF">Tci_055444</name>
</gene>
<accession>A0A6L2NB59</accession>
<proteinExistence type="predicted"/>
<protein>
    <submittedName>
        <fullName evidence="2">Uncharacterized protein</fullName>
    </submittedName>
</protein>
<evidence type="ECO:0000313" key="2">
    <source>
        <dbReference type="EMBL" id="GEU83466.1"/>
    </source>
</evidence>
<feature type="coiled-coil region" evidence="1">
    <location>
        <begin position="406"/>
        <end position="433"/>
    </location>
</feature>
<reference evidence="2" key="1">
    <citation type="journal article" date="2019" name="Sci. Rep.">
        <title>Draft genome of Tanacetum cinerariifolium, the natural source of mosquito coil.</title>
        <authorList>
            <person name="Yamashiro T."/>
            <person name="Shiraishi A."/>
            <person name="Satake H."/>
            <person name="Nakayama K."/>
        </authorList>
    </citation>
    <scope>NUCLEOTIDE SEQUENCE</scope>
</reference>
<evidence type="ECO:0000256" key="1">
    <source>
        <dbReference type="SAM" id="Coils"/>
    </source>
</evidence>
<comment type="caution">
    <text evidence="2">The sequence shown here is derived from an EMBL/GenBank/DDBJ whole genome shotgun (WGS) entry which is preliminary data.</text>
</comment>
<keyword evidence="1" id="KW-0175">Coiled coil</keyword>
<dbReference type="EMBL" id="BKCJ010008689">
    <property type="protein sequence ID" value="GEU83466.1"/>
    <property type="molecule type" value="Genomic_DNA"/>
</dbReference>
<sequence>MIFDGMLRNLDNVSGKILMYPRFIQTFFDKQLDGLPTHKEKYDVSFHIKIVFANMKRIGKGFSDKKTPLFPTMVMVLGAKTPWGIPLLILEDKLKRTKTSQQTKIAGLERRVKKLKNKHRSRTYKLKRLYKVGLTAKVISFSDDEALYTSKQGRIDKIDTDEDIALVSTHNDVSTQDNIVQDEGIKDVDEEEVVEVVTTAKMIIDTVVDTAQVAIAIADILVSTAKTIVTTALTITTESTKTNVKVTQAPKRKGVMIQEPKETTTTKQLLYNNLRFRTKKQRKFFAAKRDEEKRNKSPTKAQQRIIMSTYLENIDGWKIISLKKKTFAEIQELFNKVMKRIYNFINFRTELVEEGSKKDKVTEGLPNVLELKDATTCHLKISAITLPAWKNHLDNHMRSRELLHVIRKLRGEYDVMKDRERAMEEECEELQANEVGDLKQFRREVESKFIPYATMELMHSDDMGSLVGKIVSFAILYGRCRAYEQVVDMKKPFELSKVKGCRYFYKKDHILARNDLSTATFPWLDEFVADPLAPIEALLSKKPPSLQRLVPSRT</sequence>
<dbReference type="AlphaFoldDB" id="A0A6L2NB59"/>
<name>A0A6L2NB59_TANCI</name>